<feature type="compositionally biased region" description="Basic and acidic residues" evidence="1">
    <location>
        <begin position="49"/>
        <end position="61"/>
    </location>
</feature>
<proteinExistence type="predicted"/>
<reference evidence="2 3" key="1">
    <citation type="submission" date="2014-06" db="EMBL/GenBank/DDBJ databases">
        <title>Evolutionary Origins and Diversification of the Mycorrhizal Mutualists.</title>
        <authorList>
            <consortium name="DOE Joint Genome Institute"/>
            <consortium name="Mycorrhizal Genomics Consortium"/>
            <person name="Kohler A."/>
            <person name="Kuo A."/>
            <person name="Nagy L.G."/>
            <person name="Floudas D."/>
            <person name="Copeland A."/>
            <person name="Barry K.W."/>
            <person name="Cichocki N."/>
            <person name="Veneault-Fourrey C."/>
            <person name="LaButti K."/>
            <person name="Lindquist E.A."/>
            <person name="Lipzen A."/>
            <person name="Lundell T."/>
            <person name="Morin E."/>
            <person name="Murat C."/>
            <person name="Riley R."/>
            <person name="Ohm R."/>
            <person name="Sun H."/>
            <person name="Tunlid A."/>
            <person name="Henrissat B."/>
            <person name="Grigoriev I.V."/>
            <person name="Hibbett D.S."/>
            <person name="Martin F."/>
        </authorList>
    </citation>
    <scope>NUCLEOTIDE SEQUENCE [LARGE SCALE GENOMIC DNA]</scope>
    <source>
        <strain evidence="2 3">SS14</strain>
    </source>
</reference>
<gene>
    <name evidence="2" type="ORF">M422DRAFT_253128</name>
</gene>
<dbReference type="HOGENOM" id="CLU_2442285_0_0_1"/>
<protein>
    <submittedName>
        <fullName evidence="2">Uncharacterized protein</fullName>
    </submittedName>
</protein>
<accession>A0A0C9VXF9</accession>
<keyword evidence="3" id="KW-1185">Reference proteome</keyword>
<evidence type="ECO:0000313" key="2">
    <source>
        <dbReference type="EMBL" id="KIJ43550.1"/>
    </source>
</evidence>
<sequence length="74" mass="8030">MLTGSSVATAIEISSGDEDPADTCIKGKRLEKKSEYSPSRYQTPSSQADPRRFADGKGKERASNKLKEIVLIAN</sequence>
<evidence type="ECO:0000256" key="1">
    <source>
        <dbReference type="SAM" id="MobiDB-lite"/>
    </source>
</evidence>
<dbReference type="AlphaFoldDB" id="A0A0C9VXF9"/>
<organism evidence="2 3">
    <name type="scientific">Sphaerobolus stellatus (strain SS14)</name>
    <dbReference type="NCBI Taxonomy" id="990650"/>
    <lineage>
        <taxon>Eukaryota</taxon>
        <taxon>Fungi</taxon>
        <taxon>Dikarya</taxon>
        <taxon>Basidiomycota</taxon>
        <taxon>Agaricomycotina</taxon>
        <taxon>Agaricomycetes</taxon>
        <taxon>Phallomycetidae</taxon>
        <taxon>Geastrales</taxon>
        <taxon>Sphaerobolaceae</taxon>
        <taxon>Sphaerobolus</taxon>
    </lineage>
</organism>
<feature type="compositionally biased region" description="Polar residues" evidence="1">
    <location>
        <begin position="36"/>
        <end position="48"/>
    </location>
</feature>
<dbReference type="EMBL" id="KN837122">
    <property type="protein sequence ID" value="KIJ43550.1"/>
    <property type="molecule type" value="Genomic_DNA"/>
</dbReference>
<name>A0A0C9VXF9_SPHS4</name>
<dbReference type="Proteomes" id="UP000054279">
    <property type="component" value="Unassembled WGS sequence"/>
</dbReference>
<feature type="region of interest" description="Disordered" evidence="1">
    <location>
        <begin position="1"/>
        <end position="61"/>
    </location>
</feature>
<evidence type="ECO:0000313" key="3">
    <source>
        <dbReference type="Proteomes" id="UP000054279"/>
    </source>
</evidence>